<dbReference type="SUPFAM" id="SSF52540">
    <property type="entry name" value="P-loop containing nucleoside triphosphate hydrolases"/>
    <property type="match status" value="1"/>
</dbReference>
<sequence>MVAEHPLVKSFHKYVEGTIDYRVGILGQVDAGKSALVSALAGEDTHISTQTDATRTITSHKYGSHGQILDFPGVGTTEYSPKQYKKLIKKADIRHVLYVFSSKIREADEEIIRFLAKRNINIIFIYNKSDTLVDVSGTKQQELLMHDKDTELHVTFKKHLDQPLHYHFVSVKDDLGIEGVKAALQPIFDSKDKEFNHRTGSAEYMEKFLNKKLNTLATKLLSPGLKDIILSRAYRSIEEMTEAHFQVSPEDGEIISKPIPRAADYINQAKDTDKTGMKSKEYISHLATVFSTVFKLRKLNVISFIVSTLGEAGIKNIYPVLKGTFEYVGDMNDFARDVLKYSSQEQKEGII</sequence>
<evidence type="ECO:0000313" key="7">
    <source>
        <dbReference type="Proteomes" id="UP000183090"/>
    </source>
</evidence>
<keyword evidence="1" id="KW-0547">Nucleotide-binding</keyword>
<evidence type="ECO:0000313" key="5">
    <source>
        <dbReference type="EMBL" id="SFK76607.1"/>
    </source>
</evidence>
<evidence type="ECO:0000256" key="2">
    <source>
        <dbReference type="ARBA" id="ARBA00023134"/>
    </source>
</evidence>
<dbReference type="RefSeq" id="WP_046789148.1">
    <property type="nucleotide sequence ID" value="NZ_CP011366.1"/>
</dbReference>
<dbReference type="Pfam" id="PF01926">
    <property type="entry name" value="MMR_HSR1"/>
    <property type="match status" value="1"/>
</dbReference>
<reference evidence="4 6" key="1">
    <citation type="journal article" date="2015" name="Int. J. Syst. Evol. Microbiol.">
        <title>Complete genome sequence of Salinicoccus halodurans H3B36, isolated from the Qaidam Basin in China.</title>
        <authorList>
            <person name="Jiang K."/>
            <person name="Xue Y."/>
            <person name="Ma Y."/>
        </authorList>
    </citation>
    <scope>NUCLEOTIDE SEQUENCE [LARGE SCALE GENOMIC DNA]</scope>
    <source>
        <strain evidence="4 6">H3B36</strain>
    </source>
</reference>
<dbReference type="NCBIfam" id="TIGR00231">
    <property type="entry name" value="small_GTP"/>
    <property type="match status" value="1"/>
</dbReference>
<organism evidence="5 7">
    <name type="scientific">Salinicoccus halodurans</name>
    <dbReference type="NCBI Taxonomy" id="407035"/>
    <lineage>
        <taxon>Bacteria</taxon>
        <taxon>Bacillati</taxon>
        <taxon>Bacillota</taxon>
        <taxon>Bacilli</taxon>
        <taxon>Bacillales</taxon>
        <taxon>Staphylococcaceae</taxon>
        <taxon>Salinicoccus</taxon>
    </lineage>
</organism>
<keyword evidence="2" id="KW-0342">GTP-binding</keyword>
<evidence type="ECO:0000313" key="6">
    <source>
        <dbReference type="Proteomes" id="UP000034029"/>
    </source>
</evidence>
<keyword evidence="6" id="KW-1185">Reference proteome</keyword>
<dbReference type="EMBL" id="CP011366">
    <property type="protein sequence ID" value="AKG72952.1"/>
    <property type="molecule type" value="Genomic_DNA"/>
</dbReference>
<dbReference type="CDD" id="cd00882">
    <property type="entry name" value="Ras_like_GTPase"/>
    <property type="match status" value="1"/>
</dbReference>
<dbReference type="Proteomes" id="UP000183090">
    <property type="component" value="Unassembled WGS sequence"/>
</dbReference>
<dbReference type="OrthoDB" id="2416674at2"/>
<reference evidence="6" key="2">
    <citation type="submission" date="2015-04" db="EMBL/GenBank/DDBJ databases">
        <title>Complete genome sequence of Salinicoccus halodurans strain H3B36, isolated from the Qaidam basin of China.</title>
        <authorList>
            <person name="Ma Y."/>
            <person name="Jiang K."/>
            <person name="Xue Y."/>
        </authorList>
    </citation>
    <scope>NUCLEOTIDE SEQUENCE [LARGE SCALE GENOMIC DNA]</scope>
    <source>
        <strain evidence="6">H3B36</strain>
    </source>
</reference>
<evidence type="ECO:0000256" key="1">
    <source>
        <dbReference type="ARBA" id="ARBA00022741"/>
    </source>
</evidence>
<dbReference type="GO" id="GO:0005525">
    <property type="term" value="F:GTP binding"/>
    <property type="evidence" value="ECO:0007669"/>
    <property type="project" value="UniProtKB-KW"/>
</dbReference>
<evidence type="ECO:0000313" key="4">
    <source>
        <dbReference type="EMBL" id="AKG72952.1"/>
    </source>
</evidence>
<proteinExistence type="predicted"/>
<dbReference type="Proteomes" id="UP000034029">
    <property type="component" value="Chromosome"/>
</dbReference>
<dbReference type="InterPro" id="IPR027417">
    <property type="entry name" value="P-loop_NTPase"/>
</dbReference>
<gene>
    <name evidence="4" type="ORF">AAT16_01165</name>
    <name evidence="5" type="ORF">SAMN05216235_1605</name>
</gene>
<feature type="domain" description="G" evidence="3">
    <location>
        <begin position="22"/>
        <end position="128"/>
    </location>
</feature>
<dbReference type="InterPro" id="IPR005225">
    <property type="entry name" value="Small_GTP-bd"/>
</dbReference>
<dbReference type="KEGG" id="shv:AAT16_01165"/>
<dbReference type="Gene3D" id="3.40.50.300">
    <property type="entry name" value="P-loop containing nucleotide triphosphate hydrolases"/>
    <property type="match status" value="1"/>
</dbReference>
<protein>
    <submittedName>
        <fullName evidence="5">Small GTP-binding protein domain-containing protein</fullName>
    </submittedName>
</protein>
<dbReference type="InterPro" id="IPR006073">
    <property type="entry name" value="GTP-bd"/>
</dbReference>
<evidence type="ECO:0000259" key="3">
    <source>
        <dbReference type="Pfam" id="PF01926"/>
    </source>
</evidence>
<reference evidence="5 7" key="3">
    <citation type="submission" date="2016-10" db="EMBL/GenBank/DDBJ databases">
        <authorList>
            <person name="Varghese N."/>
            <person name="Submissions S."/>
        </authorList>
    </citation>
    <scope>NUCLEOTIDE SEQUENCE [LARGE SCALE GENOMIC DNA]</scope>
    <source>
        <strain evidence="5 7">CGMCC 1.6501</strain>
    </source>
</reference>
<name>A0A0F7HHI3_9STAP</name>
<accession>A0A0F7HHI3</accession>
<dbReference type="AlphaFoldDB" id="A0A0F7HHI3"/>
<dbReference type="EMBL" id="FOTB01000003">
    <property type="protein sequence ID" value="SFK76607.1"/>
    <property type="molecule type" value="Genomic_DNA"/>
</dbReference>